<gene>
    <name evidence="8" type="ORF">HSCHL_0441</name>
</gene>
<evidence type="ECO:0000313" key="8">
    <source>
        <dbReference type="EMBL" id="PTQ52315.1"/>
    </source>
</evidence>
<reference evidence="8 9" key="1">
    <citation type="submission" date="2017-08" db="EMBL/GenBank/DDBJ databases">
        <title>Burning lignite coal seam in the remote Altai Mountains harbors a hydrogen-driven thermophilic microbial community.</title>
        <authorList>
            <person name="Kadnikov V.V."/>
            <person name="Mardanov A.V."/>
            <person name="Ivasenko D."/>
            <person name="Beletsky A.V."/>
            <person name="Karnachuk O.V."/>
            <person name="Ravin N.V."/>
        </authorList>
    </citation>
    <scope>NUCLEOTIDE SEQUENCE [LARGE SCALE GENOMIC DNA]</scope>
    <source>
        <strain evidence="8">AL33</strain>
    </source>
</reference>
<dbReference type="InterPro" id="IPR017871">
    <property type="entry name" value="ABC_transporter-like_CS"/>
</dbReference>
<dbReference type="PANTHER" id="PTHR42788">
    <property type="entry name" value="TAURINE IMPORT ATP-BINDING PROTEIN-RELATED"/>
    <property type="match status" value="1"/>
</dbReference>
<dbReference type="GO" id="GO:0005524">
    <property type="term" value="F:ATP binding"/>
    <property type="evidence" value="ECO:0007669"/>
    <property type="project" value="UniProtKB-KW"/>
</dbReference>
<dbReference type="Gene3D" id="3.40.50.300">
    <property type="entry name" value="P-loop containing nucleotide triphosphate hydrolases"/>
    <property type="match status" value="1"/>
</dbReference>
<comment type="subcellular location">
    <subcellularLocation>
        <location evidence="1">Cell membrane</location>
        <topology evidence="1">Peripheral membrane protein</topology>
    </subcellularLocation>
</comment>
<evidence type="ECO:0000256" key="6">
    <source>
        <dbReference type="ARBA" id="ARBA00023136"/>
    </source>
</evidence>
<dbReference type="GO" id="GO:0016887">
    <property type="term" value="F:ATP hydrolysis activity"/>
    <property type="evidence" value="ECO:0007669"/>
    <property type="project" value="InterPro"/>
</dbReference>
<keyword evidence="3" id="KW-1003">Cell membrane</keyword>
<evidence type="ECO:0000256" key="2">
    <source>
        <dbReference type="ARBA" id="ARBA00022448"/>
    </source>
</evidence>
<dbReference type="RefSeq" id="WP_273000401.1">
    <property type="nucleotide sequence ID" value="NZ_PEBV01000026.1"/>
</dbReference>
<keyword evidence="4" id="KW-0547">Nucleotide-binding</keyword>
<keyword evidence="6" id="KW-0472">Membrane</keyword>
<evidence type="ECO:0000259" key="7">
    <source>
        <dbReference type="PROSITE" id="PS50893"/>
    </source>
</evidence>
<evidence type="ECO:0000313" key="9">
    <source>
        <dbReference type="Proteomes" id="UP000244180"/>
    </source>
</evidence>
<evidence type="ECO:0000256" key="5">
    <source>
        <dbReference type="ARBA" id="ARBA00022840"/>
    </source>
</evidence>
<feature type="domain" description="ABC transporter" evidence="7">
    <location>
        <begin position="2"/>
        <end position="249"/>
    </location>
</feature>
<dbReference type="SMART" id="SM00382">
    <property type="entry name" value="AAA"/>
    <property type="match status" value="1"/>
</dbReference>
<name>A0A2T5G7Z5_HYDSH</name>
<dbReference type="AlphaFoldDB" id="A0A2T5G7Z5"/>
<keyword evidence="5 8" id="KW-0067">ATP-binding</keyword>
<accession>A0A2T5G7Z5</accession>
<organism evidence="8 9">
    <name type="scientific">Hydrogenibacillus schlegelii</name>
    <name type="common">Bacillus schlegelii</name>
    <dbReference type="NCBI Taxonomy" id="1484"/>
    <lineage>
        <taxon>Bacteria</taxon>
        <taxon>Bacillati</taxon>
        <taxon>Bacillota</taxon>
        <taxon>Bacilli</taxon>
        <taxon>Bacillales</taxon>
        <taxon>Bacillales Family X. Incertae Sedis</taxon>
        <taxon>Hydrogenibacillus</taxon>
    </lineage>
</organism>
<dbReference type="SUPFAM" id="SSF52540">
    <property type="entry name" value="P-loop containing nucleoside triphosphate hydrolases"/>
    <property type="match status" value="1"/>
</dbReference>
<dbReference type="InterPro" id="IPR003439">
    <property type="entry name" value="ABC_transporter-like_ATP-bd"/>
</dbReference>
<dbReference type="PROSITE" id="PS50893">
    <property type="entry name" value="ABC_TRANSPORTER_2"/>
    <property type="match status" value="1"/>
</dbReference>
<dbReference type="PANTHER" id="PTHR42788:SF7">
    <property type="entry name" value="NITRATE ABC TRANSPORTER ATP-BINDING PROTEIN"/>
    <property type="match status" value="1"/>
</dbReference>
<dbReference type="Proteomes" id="UP000244180">
    <property type="component" value="Unassembled WGS sequence"/>
</dbReference>
<evidence type="ECO:0000256" key="3">
    <source>
        <dbReference type="ARBA" id="ARBA00022475"/>
    </source>
</evidence>
<comment type="caution">
    <text evidence="8">The sequence shown here is derived from an EMBL/GenBank/DDBJ whole genome shotgun (WGS) entry which is preliminary data.</text>
</comment>
<evidence type="ECO:0000256" key="4">
    <source>
        <dbReference type="ARBA" id="ARBA00022741"/>
    </source>
</evidence>
<dbReference type="PROSITE" id="PS00211">
    <property type="entry name" value="ABC_TRANSPORTER_1"/>
    <property type="match status" value="1"/>
</dbReference>
<sequence>MLRLVGVSKIYNAGTSDEKAALKGIDLDVREGELVTIIGSNGAGKSTLLNVIAGTITPDEGHIVLDGTDITDWPEHRRSRWIARVFQDPAAGTAPNMTIEENLALALARDGRRTFRRGVTDERRQAFRERVRQLGIGLENRLGVKVGALSGGERQALALLMATLCRPKLLLLDEHTAALDPKRAAWVSELTVGLIRELKLTALMVTHNMKQAIEMGDRLIMMDEGEVILTYEGEVKRSLTVEKLLQSFERVRGSTLDTDRAVLA</sequence>
<evidence type="ECO:0000256" key="1">
    <source>
        <dbReference type="ARBA" id="ARBA00004202"/>
    </source>
</evidence>
<dbReference type="Pfam" id="PF00005">
    <property type="entry name" value="ABC_tran"/>
    <property type="match status" value="1"/>
</dbReference>
<keyword evidence="2" id="KW-0813">Transport</keyword>
<dbReference type="InterPro" id="IPR003593">
    <property type="entry name" value="AAA+_ATPase"/>
</dbReference>
<dbReference type="InterPro" id="IPR027417">
    <property type="entry name" value="P-loop_NTPase"/>
</dbReference>
<protein>
    <submittedName>
        <fullName evidence="8">Methionine ABC transporter ATP-binding protein</fullName>
    </submittedName>
</protein>
<proteinExistence type="predicted"/>
<dbReference type="GO" id="GO:0005886">
    <property type="term" value="C:plasma membrane"/>
    <property type="evidence" value="ECO:0007669"/>
    <property type="project" value="UniProtKB-SubCell"/>
</dbReference>
<dbReference type="InterPro" id="IPR050166">
    <property type="entry name" value="ABC_transporter_ATP-bind"/>
</dbReference>
<dbReference type="EMBL" id="PEBV01000026">
    <property type="protein sequence ID" value="PTQ52315.1"/>
    <property type="molecule type" value="Genomic_DNA"/>
</dbReference>